<name>A0ACC0V856_9HYPO</name>
<accession>A0ACC0V856</accession>
<dbReference type="EMBL" id="CM047942">
    <property type="protein sequence ID" value="KAI9901657.1"/>
    <property type="molecule type" value="Genomic_DNA"/>
</dbReference>
<evidence type="ECO:0000313" key="1">
    <source>
        <dbReference type="EMBL" id="KAI9901657.1"/>
    </source>
</evidence>
<sequence>MSSTQAGARLRRTFRRAADDYDADTDSDLSAIDEQEQEAYIARLSADNKVRNESYVSLLLALPLLSALAFLPAVAGGPAARLLALVSVTSLLSTAFLLHRFPPAITGFDALDRRGKVKAVERSPLEAWLPWLNLCLVVLTGLLGLSGGWHSLGWLPGIVYVAVLAAKMVMASVDPESELSGLKYGYKGA</sequence>
<organism evidence="1 2">
    <name type="scientific">Trichothecium roseum</name>
    <dbReference type="NCBI Taxonomy" id="47278"/>
    <lineage>
        <taxon>Eukaryota</taxon>
        <taxon>Fungi</taxon>
        <taxon>Dikarya</taxon>
        <taxon>Ascomycota</taxon>
        <taxon>Pezizomycotina</taxon>
        <taxon>Sordariomycetes</taxon>
        <taxon>Hypocreomycetidae</taxon>
        <taxon>Hypocreales</taxon>
        <taxon>Hypocreales incertae sedis</taxon>
        <taxon>Trichothecium</taxon>
    </lineage>
</organism>
<dbReference type="Proteomes" id="UP001163324">
    <property type="component" value="Chromosome 3"/>
</dbReference>
<keyword evidence="2" id="KW-1185">Reference proteome</keyword>
<reference evidence="1" key="1">
    <citation type="submission" date="2022-10" db="EMBL/GenBank/DDBJ databases">
        <title>Complete Genome of Trichothecium roseum strain YXFP-22015, a Plant Pathogen Isolated from Citrus.</title>
        <authorList>
            <person name="Wang Y."/>
            <person name="Zhu L."/>
        </authorList>
    </citation>
    <scope>NUCLEOTIDE SEQUENCE</scope>
    <source>
        <strain evidence="1">YXFP-22015</strain>
    </source>
</reference>
<gene>
    <name evidence="1" type="ORF">N3K66_003474</name>
</gene>
<protein>
    <submittedName>
        <fullName evidence="1">Uncharacterized protein</fullName>
    </submittedName>
</protein>
<proteinExistence type="predicted"/>
<comment type="caution">
    <text evidence="1">The sequence shown here is derived from an EMBL/GenBank/DDBJ whole genome shotgun (WGS) entry which is preliminary data.</text>
</comment>
<evidence type="ECO:0000313" key="2">
    <source>
        <dbReference type="Proteomes" id="UP001163324"/>
    </source>
</evidence>